<dbReference type="GO" id="GO:0005524">
    <property type="term" value="F:ATP binding"/>
    <property type="evidence" value="ECO:0007669"/>
    <property type="project" value="UniProtKB-KW"/>
</dbReference>
<evidence type="ECO:0000256" key="1">
    <source>
        <dbReference type="ARBA" id="ARBA00000877"/>
    </source>
</evidence>
<evidence type="ECO:0000259" key="6">
    <source>
        <dbReference type="PROSITE" id="PS51794"/>
    </source>
</evidence>
<evidence type="ECO:0000256" key="2">
    <source>
        <dbReference type="ARBA" id="ARBA00022679"/>
    </source>
</evidence>
<sequence length="162" mass="17811">AGASKSGRADWRKESAVCYSFASGQEENERFSDKTINELVRASFEMGEVKTGALIVIEKTITLEEYEKTGIPIDGVLTSQLLINIFEHNTPLHDGAVIVRNNRVTAATCYLPLSDNMDLNKNLGTRHRAGVGISEVTDSFTIIVSEETGMCRMLPAENSTRQ</sequence>
<evidence type="ECO:0000256" key="4">
    <source>
        <dbReference type="ARBA" id="ARBA00022741"/>
    </source>
</evidence>
<dbReference type="GO" id="GO:0106408">
    <property type="term" value="F:diadenylate cyclase activity"/>
    <property type="evidence" value="ECO:0007669"/>
    <property type="project" value="UniProtKB-EC"/>
</dbReference>
<accession>K1UE58</accession>
<name>K1UE58_9ZZZZ</name>
<evidence type="ECO:0000256" key="3">
    <source>
        <dbReference type="ARBA" id="ARBA00022695"/>
    </source>
</evidence>
<dbReference type="AlphaFoldDB" id="K1UE58"/>
<reference evidence="7" key="1">
    <citation type="journal article" date="2013" name="Environ. Microbiol.">
        <title>Microbiota from the distal guts of lean and obese adolescents exhibit partial functional redundancy besides clear differences in community structure.</title>
        <authorList>
            <person name="Ferrer M."/>
            <person name="Ruiz A."/>
            <person name="Lanza F."/>
            <person name="Haange S.B."/>
            <person name="Oberbach A."/>
            <person name="Till H."/>
            <person name="Bargiela R."/>
            <person name="Campoy C."/>
            <person name="Segura M.T."/>
            <person name="Richter M."/>
            <person name="von Bergen M."/>
            <person name="Seifert J."/>
            <person name="Suarez A."/>
        </authorList>
    </citation>
    <scope>NUCLEOTIDE SEQUENCE</scope>
</reference>
<dbReference type="Gene3D" id="3.40.1700.10">
    <property type="entry name" value="DNA integrity scanning protein, DisA, N-terminal domain"/>
    <property type="match status" value="1"/>
</dbReference>
<dbReference type="InterPro" id="IPR036888">
    <property type="entry name" value="DNA_integrity_DisA_N_sf"/>
</dbReference>
<organism evidence="7">
    <name type="scientific">human gut metagenome</name>
    <dbReference type="NCBI Taxonomy" id="408170"/>
    <lineage>
        <taxon>unclassified sequences</taxon>
        <taxon>metagenomes</taxon>
        <taxon>organismal metagenomes</taxon>
    </lineage>
</organism>
<dbReference type="Pfam" id="PF02457">
    <property type="entry name" value="DAC"/>
    <property type="match status" value="1"/>
</dbReference>
<feature type="domain" description="DAC" evidence="6">
    <location>
        <begin position="8"/>
        <end position="162"/>
    </location>
</feature>
<feature type="non-terminal residue" evidence="7">
    <location>
        <position position="1"/>
    </location>
</feature>
<dbReference type="SUPFAM" id="SSF143597">
    <property type="entry name" value="YojJ-like"/>
    <property type="match status" value="1"/>
</dbReference>
<dbReference type="PROSITE" id="PS51794">
    <property type="entry name" value="DAC"/>
    <property type="match status" value="1"/>
</dbReference>
<dbReference type="InterPro" id="IPR050338">
    <property type="entry name" value="DisA"/>
</dbReference>
<keyword evidence="2" id="KW-0808">Transferase</keyword>
<dbReference type="EMBL" id="AJWY01005370">
    <property type="protein sequence ID" value="EKC69806.1"/>
    <property type="molecule type" value="Genomic_DNA"/>
</dbReference>
<dbReference type="GO" id="GO:0004016">
    <property type="term" value="F:adenylate cyclase activity"/>
    <property type="evidence" value="ECO:0007669"/>
    <property type="project" value="TreeGrafter"/>
</dbReference>
<comment type="catalytic activity">
    <reaction evidence="1">
        <text>2 ATP = 3',3'-c-di-AMP + 2 diphosphate</text>
        <dbReference type="Rhea" id="RHEA:35655"/>
        <dbReference type="ChEBI" id="CHEBI:30616"/>
        <dbReference type="ChEBI" id="CHEBI:33019"/>
        <dbReference type="ChEBI" id="CHEBI:71500"/>
        <dbReference type="EC" id="2.7.7.85"/>
    </reaction>
</comment>
<gene>
    <name evidence="7" type="ORF">LEA_08100</name>
</gene>
<comment type="caution">
    <text evidence="7">The sequence shown here is derived from an EMBL/GenBank/DDBJ whole genome shotgun (WGS) entry which is preliminary data.</text>
</comment>
<dbReference type="PANTHER" id="PTHR34185">
    <property type="entry name" value="DIADENYLATE CYCLASE"/>
    <property type="match status" value="1"/>
</dbReference>
<protein>
    <submittedName>
        <fullName evidence="7">Protein containing DNA integrity scanning protein, DisA</fullName>
    </submittedName>
</protein>
<dbReference type="PANTHER" id="PTHR34185:SF1">
    <property type="entry name" value="DIADENYLATE CYCLASE"/>
    <property type="match status" value="1"/>
</dbReference>
<keyword evidence="4" id="KW-0547">Nucleotide-binding</keyword>
<keyword evidence="3" id="KW-0548">Nucleotidyltransferase</keyword>
<evidence type="ECO:0000313" key="7">
    <source>
        <dbReference type="EMBL" id="EKC69806.1"/>
    </source>
</evidence>
<evidence type="ECO:0000256" key="5">
    <source>
        <dbReference type="ARBA" id="ARBA00022840"/>
    </source>
</evidence>
<dbReference type="InterPro" id="IPR003390">
    <property type="entry name" value="DNA_integrity_scan_DisA_N"/>
</dbReference>
<keyword evidence="5" id="KW-0067">ATP-binding</keyword>
<proteinExistence type="predicted"/>